<sequence>MAISNHDHLSGWPKLAPFPTQLPQSQITITSPNGPNRPTYPQRQFQITITLGLAQIGPFFPTHFPLGNFPTHFPPSQFPPPISNLPILSQPTTMAISNHDHLEVGPNWTLSPHPFSPMAISTLSPIPNLPILSHPTPIMAIF</sequence>
<dbReference type="RefSeq" id="XP_005702514.1">
    <property type="nucleotide sequence ID" value="XM_005702457.1"/>
</dbReference>
<dbReference type="Gramene" id="EME25994">
    <property type="protein sequence ID" value="EME25994"/>
    <property type="gene ID" value="Gasu_63490"/>
</dbReference>
<organism evidence="1 2">
    <name type="scientific">Galdieria sulphuraria</name>
    <name type="common">Red alga</name>
    <dbReference type="NCBI Taxonomy" id="130081"/>
    <lineage>
        <taxon>Eukaryota</taxon>
        <taxon>Rhodophyta</taxon>
        <taxon>Bangiophyceae</taxon>
        <taxon>Galdieriales</taxon>
        <taxon>Galdieriaceae</taxon>
        <taxon>Galdieria</taxon>
    </lineage>
</organism>
<name>M2XRD3_GALSU</name>
<dbReference type="KEGG" id="gsl:Gasu_63490"/>
<dbReference type="AlphaFoldDB" id="M2XRD3"/>
<dbReference type="Proteomes" id="UP000030680">
    <property type="component" value="Unassembled WGS sequence"/>
</dbReference>
<reference evidence="2" key="1">
    <citation type="journal article" date="2013" name="Science">
        <title>Gene transfer from bacteria and archaea facilitated evolution of an extremophilic eukaryote.</title>
        <authorList>
            <person name="Schonknecht G."/>
            <person name="Chen W.H."/>
            <person name="Ternes C.M."/>
            <person name="Barbier G.G."/>
            <person name="Shrestha R.P."/>
            <person name="Stanke M."/>
            <person name="Brautigam A."/>
            <person name="Baker B.J."/>
            <person name="Banfield J.F."/>
            <person name="Garavito R.M."/>
            <person name="Carr K."/>
            <person name="Wilkerson C."/>
            <person name="Rensing S.A."/>
            <person name="Gagneul D."/>
            <person name="Dickenson N.E."/>
            <person name="Oesterhelt C."/>
            <person name="Lercher M.J."/>
            <person name="Weber A.P."/>
        </authorList>
    </citation>
    <scope>NUCLEOTIDE SEQUENCE [LARGE SCALE GENOMIC DNA]</scope>
    <source>
        <strain evidence="2">074W</strain>
    </source>
</reference>
<dbReference type="GeneID" id="17084986"/>
<proteinExistence type="predicted"/>
<dbReference type="EMBL" id="KB454660">
    <property type="protein sequence ID" value="EME25994.1"/>
    <property type="molecule type" value="Genomic_DNA"/>
</dbReference>
<evidence type="ECO:0000313" key="2">
    <source>
        <dbReference type="Proteomes" id="UP000030680"/>
    </source>
</evidence>
<keyword evidence="2" id="KW-1185">Reference proteome</keyword>
<accession>M2XRD3</accession>
<gene>
    <name evidence="1" type="ORF">Gasu_63490</name>
</gene>
<evidence type="ECO:0000313" key="1">
    <source>
        <dbReference type="EMBL" id="EME25994.1"/>
    </source>
</evidence>
<protein>
    <submittedName>
        <fullName evidence="1">Uncharacterized protein</fullName>
    </submittedName>
</protein>